<proteinExistence type="predicted"/>
<reference evidence="1 2" key="1">
    <citation type="submission" date="2022-06" db="EMBL/GenBank/DDBJ databases">
        <authorList>
            <person name="Sun Q."/>
        </authorList>
    </citation>
    <scope>NUCLEOTIDE SEQUENCE [LARGE SCALE GENOMIC DNA]</scope>
    <source>
        <strain evidence="1 2">S153</strain>
    </source>
</reference>
<accession>A0ABT0V1L8</accession>
<protein>
    <submittedName>
        <fullName evidence="1">TIGR04255 family protein</fullName>
    </submittedName>
</protein>
<gene>
    <name evidence="1" type="ORF">NBH20_01310</name>
</gene>
<dbReference type="EMBL" id="JAMQAY010000001">
    <property type="protein sequence ID" value="MCM2399779.1"/>
    <property type="molecule type" value="Genomic_DNA"/>
</dbReference>
<dbReference type="Proteomes" id="UP001155079">
    <property type="component" value="Unassembled WGS sequence"/>
</dbReference>
<organism evidence="1 2">
    <name type="scientific">Ciceribacter sichuanensis</name>
    <dbReference type="NCBI Taxonomy" id="2949647"/>
    <lineage>
        <taxon>Bacteria</taxon>
        <taxon>Pseudomonadati</taxon>
        <taxon>Pseudomonadota</taxon>
        <taxon>Alphaproteobacteria</taxon>
        <taxon>Hyphomicrobiales</taxon>
        <taxon>Rhizobiaceae</taxon>
        <taxon>Ciceribacter</taxon>
    </lineage>
</organism>
<sequence length="248" mass="27375">MAKLPISLRDEPLIDAIFELRFEGQQQLADILPGVLFSAYHGAPKISRLPFAEIPQPVRASDPNLVFVPTIRLDLDGFAISIGARNVVVSSAQPYPKWAAFREFILGVCERVANSGLELELERFSLKYVNLLQGGSVADQVNQIRMQMAVGDLDYKNGLFSLQLQVTEDDFLHIVSVMTGAVATLPNGTTLAGTILDVDSVCHTPSLSFREFFNTSVDRLERLRHANKSKFFSSLTEEAIQSMGPNYG</sequence>
<name>A0ABT0V1L8_9HYPH</name>
<dbReference type="InterPro" id="IPR026349">
    <property type="entry name" value="CHP04255"/>
</dbReference>
<evidence type="ECO:0000313" key="1">
    <source>
        <dbReference type="EMBL" id="MCM2399779.1"/>
    </source>
</evidence>
<comment type="caution">
    <text evidence="1">The sequence shown here is derived from an EMBL/GenBank/DDBJ whole genome shotgun (WGS) entry which is preliminary data.</text>
</comment>
<dbReference type="RefSeq" id="WP_250943694.1">
    <property type="nucleotide sequence ID" value="NZ_JAMQAY010000001.1"/>
</dbReference>
<evidence type="ECO:0000313" key="2">
    <source>
        <dbReference type="Proteomes" id="UP001155079"/>
    </source>
</evidence>
<keyword evidence="2" id="KW-1185">Reference proteome</keyword>
<dbReference type="NCBIfam" id="TIGR04255">
    <property type="entry name" value="sporadTIGR04255"/>
    <property type="match status" value="1"/>
</dbReference>